<dbReference type="Proteomes" id="UP000199341">
    <property type="component" value="Unassembled WGS sequence"/>
</dbReference>
<dbReference type="InterPro" id="IPR035906">
    <property type="entry name" value="MetI-like_sf"/>
</dbReference>
<dbReference type="PANTHER" id="PTHR43163">
    <property type="entry name" value="DIPEPTIDE TRANSPORT SYSTEM PERMEASE PROTEIN DPPB-RELATED"/>
    <property type="match status" value="1"/>
</dbReference>
<dbReference type="Pfam" id="PF00528">
    <property type="entry name" value="BPD_transp_1"/>
    <property type="match status" value="1"/>
</dbReference>
<gene>
    <name evidence="9" type="ORF">SAMN05216259_104497</name>
</gene>
<keyword evidence="6 7" id="KW-0472">Membrane</keyword>
<accession>A0A1H0CC31</accession>
<comment type="similarity">
    <text evidence="7">Belongs to the binding-protein-dependent transport system permease family.</text>
</comment>
<dbReference type="STRING" id="310781.SAMN05216259_104497"/>
<protein>
    <submittedName>
        <fullName evidence="9">Peptide/nickel transport system permease protein</fullName>
    </submittedName>
</protein>
<feature type="transmembrane region" description="Helical" evidence="7">
    <location>
        <begin position="134"/>
        <end position="161"/>
    </location>
</feature>
<dbReference type="PANTHER" id="PTHR43163:SF6">
    <property type="entry name" value="DIPEPTIDE TRANSPORT SYSTEM PERMEASE PROTEIN DPPB-RELATED"/>
    <property type="match status" value="1"/>
</dbReference>
<evidence type="ECO:0000313" key="10">
    <source>
        <dbReference type="Proteomes" id="UP000199341"/>
    </source>
</evidence>
<evidence type="ECO:0000313" key="9">
    <source>
        <dbReference type="EMBL" id="SDN55402.1"/>
    </source>
</evidence>
<proteinExistence type="inferred from homology"/>
<evidence type="ECO:0000259" key="8">
    <source>
        <dbReference type="PROSITE" id="PS50928"/>
    </source>
</evidence>
<keyword evidence="3" id="KW-1003">Cell membrane</keyword>
<evidence type="ECO:0000256" key="7">
    <source>
        <dbReference type="RuleBase" id="RU363032"/>
    </source>
</evidence>
<dbReference type="AlphaFoldDB" id="A0A1H0CC31"/>
<reference evidence="9 10" key="1">
    <citation type="submission" date="2016-10" db="EMBL/GenBank/DDBJ databases">
        <authorList>
            <person name="de Groot N.N."/>
        </authorList>
    </citation>
    <scope>NUCLEOTIDE SEQUENCE [LARGE SCALE GENOMIC DNA]</scope>
    <source>
        <strain evidence="9 10">CGMCC 4.2022</strain>
    </source>
</reference>
<dbReference type="GO" id="GO:0055085">
    <property type="term" value="P:transmembrane transport"/>
    <property type="evidence" value="ECO:0007669"/>
    <property type="project" value="InterPro"/>
</dbReference>
<evidence type="ECO:0000256" key="2">
    <source>
        <dbReference type="ARBA" id="ARBA00022448"/>
    </source>
</evidence>
<dbReference type="RefSeq" id="WP_093784238.1">
    <property type="nucleotide sequence ID" value="NZ_FNIE01000004.1"/>
</dbReference>
<keyword evidence="10" id="KW-1185">Reference proteome</keyword>
<evidence type="ECO:0000256" key="3">
    <source>
        <dbReference type="ARBA" id="ARBA00022475"/>
    </source>
</evidence>
<dbReference type="InterPro" id="IPR045621">
    <property type="entry name" value="BPD_transp_1_N"/>
</dbReference>
<keyword evidence="2 7" id="KW-0813">Transport</keyword>
<dbReference type="GO" id="GO:0005886">
    <property type="term" value="C:plasma membrane"/>
    <property type="evidence" value="ECO:0007669"/>
    <property type="project" value="UniProtKB-SubCell"/>
</dbReference>
<evidence type="ECO:0000256" key="5">
    <source>
        <dbReference type="ARBA" id="ARBA00022989"/>
    </source>
</evidence>
<dbReference type="Pfam" id="PF19300">
    <property type="entry name" value="BPD_transp_1_N"/>
    <property type="match status" value="1"/>
</dbReference>
<evidence type="ECO:0000256" key="6">
    <source>
        <dbReference type="ARBA" id="ARBA00023136"/>
    </source>
</evidence>
<comment type="subcellular location">
    <subcellularLocation>
        <location evidence="1 7">Cell membrane</location>
        <topology evidence="1 7">Multi-pass membrane protein</topology>
    </subcellularLocation>
</comment>
<dbReference type="InterPro" id="IPR000515">
    <property type="entry name" value="MetI-like"/>
</dbReference>
<sequence>MTAYLLRRTGQAIVVVIGVMVLTFALIHLAPGSAARATLGTKATAERIAVFNAANGLNRPLAAQFATFVKQAAEGNFGTSYSLHEPVSTLIAQRLPRDAVLLGLSTLLALLVALPMGVYQAVRRGRAGDHMLTVLSFVLYSMPDFFFGLLLVALFSVQLHLLPSQAPQAQSVGGVLADPKALVLPVVTLALVSLASFSRYMRSSAIGVLAQDHVLVARAKGLPEHLVLRRHVLRNALLPVITVLGLAAPAIVTGAVIAESVFNYPGMGLLFYQAATSKDYPILLASTLVVGVATVLGSLLADIAYTLLDPRIRYDRG</sequence>
<feature type="transmembrane region" description="Helical" evidence="7">
    <location>
        <begin position="12"/>
        <end position="30"/>
    </location>
</feature>
<dbReference type="CDD" id="cd06261">
    <property type="entry name" value="TM_PBP2"/>
    <property type="match status" value="1"/>
</dbReference>
<dbReference type="EMBL" id="FNIE01000004">
    <property type="protein sequence ID" value="SDN55402.1"/>
    <property type="molecule type" value="Genomic_DNA"/>
</dbReference>
<organism evidence="9 10">
    <name type="scientific">Actinacidiphila guanduensis</name>
    <dbReference type="NCBI Taxonomy" id="310781"/>
    <lineage>
        <taxon>Bacteria</taxon>
        <taxon>Bacillati</taxon>
        <taxon>Actinomycetota</taxon>
        <taxon>Actinomycetes</taxon>
        <taxon>Kitasatosporales</taxon>
        <taxon>Streptomycetaceae</taxon>
        <taxon>Actinacidiphila</taxon>
    </lineage>
</organism>
<dbReference type="SUPFAM" id="SSF161098">
    <property type="entry name" value="MetI-like"/>
    <property type="match status" value="1"/>
</dbReference>
<evidence type="ECO:0000256" key="4">
    <source>
        <dbReference type="ARBA" id="ARBA00022692"/>
    </source>
</evidence>
<keyword evidence="5 7" id="KW-1133">Transmembrane helix</keyword>
<feature type="transmembrane region" description="Helical" evidence="7">
    <location>
        <begin position="236"/>
        <end position="262"/>
    </location>
</feature>
<feature type="transmembrane region" description="Helical" evidence="7">
    <location>
        <begin position="282"/>
        <end position="308"/>
    </location>
</feature>
<feature type="transmembrane region" description="Helical" evidence="7">
    <location>
        <begin position="181"/>
        <end position="201"/>
    </location>
</feature>
<feature type="domain" description="ABC transmembrane type-1" evidence="8">
    <location>
        <begin position="95"/>
        <end position="301"/>
    </location>
</feature>
<evidence type="ECO:0000256" key="1">
    <source>
        <dbReference type="ARBA" id="ARBA00004651"/>
    </source>
</evidence>
<feature type="transmembrane region" description="Helical" evidence="7">
    <location>
        <begin position="99"/>
        <end position="122"/>
    </location>
</feature>
<name>A0A1H0CC31_9ACTN</name>
<keyword evidence="4 7" id="KW-0812">Transmembrane</keyword>
<dbReference type="PROSITE" id="PS50928">
    <property type="entry name" value="ABC_TM1"/>
    <property type="match status" value="1"/>
</dbReference>
<dbReference type="Gene3D" id="1.10.3720.10">
    <property type="entry name" value="MetI-like"/>
    <property type="match status" value="1"/>
</dbReference>
<dbReference type="OrthoDB" id="3543764at2"/>